<name>A0A060M2Y1_9BACI</name>
<dbReference type="Proteomes" id="UP000027142">
    <property type="component" value="Chromosome"/>
</dbReference>
<dbReference type="PATRIC" id="fig|1246626.3.peg.3832"/>
<dbReference type="KEGG" id="ble:BleG1_3838"/>
<evidence type="ECO:0000313" key="2">
    <source>
        <dbReference type="Proteomes" id="UP000027142"/>
    </source>
</evidence>
<organism evidence="1 2">
    <name type="scientific">Shouchella lehensis G1</name>
    <dbReference type="NCBI Taxonomy" id="1246626"/>
    <lineage>
        <taxon>Bacteria</taxon>
        <taxon>Bacillati</taxon>
        <taxon>Bacillota</taxon>
        <taxon>Bacilli</taxon>
        <taxon>Bacillales</taxon>
        <taxon>Bacillaceae</taxon>
        <taxon>Shouchella</taxon>
    </lineage>
</organism>
<dbReference type="EMBL" id="CP003923">
    <property type="protein sequence ID" value="AIC96385.1"/>
    <property type="molecule type" value="Genomic_DNA"/>
</dbReference>
<protein>
    <submittedName>
        <fullName evidence="1">Uncharacterized protein</fullName>
    </submittedName>
</protein>
<keyword evidence="2" id="KW-1185">Reference proteome</keyword>
<proteinExistence type="predicted"/>
<reference evidence="1 2" key="1">
    <citation type="journal article" date="2014" name="Gene">
        <title>A comparative genomic analysis of the alkalitolerant soil bacterium Bacillus lehensis G1.</title>
        <authorList>
            <person name="Noor Y.M."/>
            <person name="Samsulrizal N.H."/>
            <person name="Jema'on N.A."/>
            <person name="Low K.O."/>
            <person name="Ramli A.N."/>
            <person name="Alias N.I."/>
            <person name="Damis S.I."/>
            <person name="Fuzi S.F."/>
            <person name="Isa M.N."/>
            <person name="Murad A.M."/>
            <person name="Raih M.F."/>
            <person name="Bakar F.D."/>
            <person name="Najimudin N."/>
            <person name="Mahadi N.M."/>
            <person name="Illias R.M."/>
        </authorList>
    </citation>
    <scope>NUCLEOTIDE SEQUENCE [LARGE SCALE GENOMIC DNA]</scope>
    <source>
        <strain evidence="1 2">G1</strain>
    </source>
</reference>
<sequence length="142" mass="15073">MAEKKFAGTRVEVNEQVVAKLTSFTHSLEVEEADVTGLGDTVDGGGVFRQKFIAASVGETVSMEGIALLDDDGQSELKRVSELGQEAVIKHTDSTGSGYALTGFFTTYEEEGSVSEGVYTFSGEFRVNTKEAITEESASGGE</sequence>
<dbReference type="AlphaFoldDB" id="A0A060M2Y1"/>
<accession>A0A060M2Y1</accession>
<dbReference type="HOGENOM" id="CLU_1811933_0_0_9"/>
<gene>
    <name evidence="1" type="ORF">BleG1_3838</name>
</gene>
<dbReference type="STRING" id="1246626.BleG1_3838"/>
<dbReference type="eggNOG" id="ENOG5030CMK">
    <property type="taxonomic scope" value="Bacteria"/>
</dbReference>
<evidence type="ECO:0000313" key="1">
    <source>
        <dbReference type="EMBL" id="AIC96385.1"/>
    </source>
</evidence>
<dbReference type="RefSeq" id="WP_038484358.1">
    <property type="nucleotide sequence ID" value="NZ_CP003923.1"/>
</dbReference>
<dbReference type="OrthoDB" id="2866549at2"/>